<keyword evidence="7 8" id="KW-0472">Membrane</keyword>
<feature type="transmembrane region" description="Helical" evidence="8">
    <location>
        <begin position="191"/>
        <end position="212"/>
    </location>
</feature>
<evidence type="ECO:0000313" key="10">
    <source>
        <dbReference type="Proteomes" id="UP000018745"/>
    </source>
</evidence>
<gene>
    <name evidence="9" type="ORF">OVS_01150</name>
</gene>
<dbReference type="EMBL" id="CP006935">
    <property type="protein sequence ID" value="AHC39858.1"/>
    <property type="molecule type" value="Genomic_DNA"/>
</dbReference>
<dbReference type="CDD" id="cd06550">
    <property type="entry name" value="TM_ABC_iron-siderophores_like"/>
    <property type="match status" value="1"/>
</dbReference>
<evidence type="ECO:0000256" key="8">
    <source>
        <dbReference type="SAM" id="Phobius"/>
    </source>
</evidence>
<feature type="transmembrane region" description="Helical" evidence="8">
    <location>
        <begin position="157"/>
        <end position="179"/>
    </location>
</feature>
<protein>
    <submittedName>
        <fullName evidence="9">ABC transporter</fullName>
    </submittedName>
</protein>
<dbReference type="Gene3D" id="1.10.3470.10">
    <property type="entry name" value="ABC transporter involved in vitamin B12 uptake, BtuC"/>
    <property type="match status" value="1"/>
</dbReference>
<evidence type="ECO:0000256" key="2">
    <source>
        <dbReference type="ARBA" id="ARBA00007935"/>
    </source>
</evidence>
<dbReference type="Pfam" id="PF01032">
    <property type="entry name" value="FecCD"/>
    <property type="match status" value="1"/>
</dbReference>
<dbReference type="InterPro" id="IPR000522">
    <property type="entry name" value="ABC_transptr_permease_BtuC"/>
</dbReference>
<comment type="subcellular location">
    <subcellularLocation>
        <location evidence="1">Cell membrane</location>
        <topology evidence="1">Multi-pass membrane protein</topology>
    </subcellularLocation>
</comment>
<keyword evidence="10" id="KW-1185">Reference proteome</keyword>
<evidence type="ECO:0000256" key="7">
    <source>
        <dbReference type="ARBA" id="ARBA00023136"/>
    </source>
</evidence>
<dbReference type="SUPFAM" id="SSF81345">
    <property type="entry name" value="ABC transporter involved in vitamin B12 uptake, BtuC"/>
    <property type="match status" value="1"/>
</dbReference>
<dbReference type="RefSeq" id="WP_024071018.1">
    <property type="nucleotide sequence ID" value="NC_023062.1"/>
</dbReference>
<name>A0ABN4BPR3_9MOLU</name>
<sequence>MSNILQAYCRPAEYIYNFKLSKELNHKQFNWNSLLSNKKVLILLLSLISISLIFLNLSRNIEKWDLEQILSPFFGFRAPAQGGKETEGIGFLSYQRISWILIASAIAATLLAISGNISQSLLQNPLADSSTLGMMDGAAFGLIILKAFLGASIGNYYWAYFVVSLFFSFIVFSLILFLFNRNPVWERQNFCTMLILFGLVLNIFFRTAVHLIKEYSEVSLKTSFALAMGGAENIYDLFPSQYPLIQIAFPIALILLLSTRLLAKNLNLAELGFDQAFSLGVNVKLLQFIGYLIILCCNTLTINLVGNIAFLGLISTHIARKVLRTRKYEQIIPVSTMISICLLLLAITINSFVPYISSSNLIVALGATFLLFLIKK</sequence>
<organism evidence="9 10">
    <name type="scientific">Mycoplasma ovis str. Michigan</name>
    <dbReference type="NCBI Taxonomy" id="1415773"/>
    <lineage>
        <taxon>Bacteria</taxon>
        <taxon>Bacillati</taxon>
        <taxon>Mycoplasmatota</taxon>
        <taxon>Mollicutes</taxon>
        <taxon>Mycoplasmataceae</taxon>
        <taxon>Mycoplasma</taxon>
    </lineage>
</organism>
<evidence type="ECO:0000256" key="4">
    <source>
        <dbReference type="ARBA" id="ARBA00022475"/>
    </source>
</evidence>
<proteinExistence type="inferred from homology"/>
<evidence type="ECO:0000256" key="1">
    <source>
        <dbReference type="ARBA" id="ARBA00004651"/>
    </source>
</evidence>
<comment type="similarity">
    <text evidence="2">Belongs to the binding-protein-dependent transport system permease family. FecCD subfamily.</text>
</comment>
<keyword evidence="6 8" id="KW-1133">Transmembrane helix</keyword>
<keyword evidence="4" id="KW-1003">Cell membrane</keyword>
<accession>A0ABN4BPR3</accession>
<evidence type="ECO:0000256" key="5">
    <source>
        <dbReference type="ARBA" id="ARBA00022692"/>
    </source>
</evidence>
<evidence type="ECO:0000313" key="9">
    <source>
        <dbReference type="EMBL" id="AHC39858.1"/>
    </source>
</evidence>
<keyword evidence="3" id="KW-0813">Transport</keyword>
<evidence type="ECO:0000256" key="6">
    <source>
        <dbReference type="ARBA" id="ARBA00022989"/>
    </source>
</evidence>
<feature type="transmembrane region" description="Helical" evidence="8">
    <location>
        <begin position="40"/>
        <end position="57"/>
    </location>
</feature>
<keyword evidence="5 8" id="KW-0812">Transmembrane</keyword>
<feature type="transmembrane region" description="Helical" evidence="8">
    <location>
        <begin position="355"/>
        <end position="374"/>
    </location>
</feature>
<feature type="transmembrane region" description="Helical" evidence="8">
    <location>
        <begin position="331"/>
        <end position="349"/>
    </location>
</feature>
<feature type="transmembrane region" description="Helical" evidence="8">
    <location>
        <begin position="130"/>
        <end position="151"/>
    </location>
</feature>
<dbReference type="Proteomes" id="UP000018745">
    <property type="component" value="Chromosome"/>
</dbReference>
<dbReference type="InterPro" id="IPR037294">
    <property type="entry name" value="ABC_BtuC-like"/>
</dbReference>
<dbReference type="PANTHER" id="PTHR30472:SF25">
    <property type="entry name" value="ABC TRANSPORTER PERMEASE PROTEIN MJ0876-RELATED"/>
    <property type="match status" value="1"/>
</dbReference>
<evidence type="ECO:0000256" key="3">
    <source>
        <dbReference type="ARBA" id="ARBA00022448"/>
    </source>
</evidence>
<dbReference type="PANTHER" id="PTHR30472">
    <property type="entry name" value="FERRIC ENTEROBACTIN TRANSPORT SYSTEM PERMEASE PROTEIN"/>
    <property type="match status" value="1"/>
</dbReference>
<feature type="transmembrane region" description="Helical" evidence="8">
    <location>
        <begin position="97"/>
        <end position="118"/>
    </location>
</feature>
<reference evidence="9 10" key="1">
    <citation type="journal article" date="2014" name="Genome Announc.">
        <title>Complete Genome Sequence of Mycoplasma ovis Strain Michigan, a Hemoplasma of Sheep with Two Distinct 16S rRNA Genes.</title>
        <authorList>
            <person name="Deshuillers P.L."/>
            <person name="Santos A.P."/>
            <person name="do Nascimento N.C."/>
            <person name="Hampel J.A."/>
            <person name="Bergin I.L."/>
            <person name="Dyson M.C."/>
            <person name="Messick J.B."/>
        </authorList>
    </citation>
    <scope>NUCLEOTIDE SEQUENCE [LARGE SCALE GENOMIC DNA]</scope>
    <source>
        <strain evidence="9 10">Michigan</strain>
    </source>
</reference>